<comment type="catalytic activity">
    <reaction evidence="1 10 11">
        <text>D-ribulose 5-phosphate = D-xylulose 5-phosphate</text>
        <dbReference type="Rhea" id="RHEA:13677"/>
        <dbReference type="ChEBI" id="CHEBI:57737"/>
        <dbReference type="ChEBI" id="CHEBI:58121"/>
        <dbReference type="EC" id="5.1.3.1"/>
    </reaction>
</comment>
<dbReference type="PIRSF" id="PIRSF001461">
    <property type="entry name" value="RPE"/>
    <property type="match status" value="1"/>
</dbReference>
<dbReference type="CDD" id="cd00429">
    <property type="entry name" value="RPE"/>
    <property type="match status" value="1"/>
</dbReference>
<keyword evidence="13" id="KW-0862">Zinc</keyword>
<feature type="active site" description="Proton acceptor" evidence="10 12">
    <location>
        <position position="36"/>
    </location>
</feature>
<evidence type="ECO:0000256" key="9">
    <source>
        <dbReference type="ARBA" id="ARBA00023235"/>
    </source>
</evidence>
<gene>
    <name evidence="10 15" type="primary">rpe</name>
    <name evidence="15" type="ORF">D9V79_01715</name>
</gene>
<dbReference type="GO" id="GO:0005737">
    <property type="term" value="C:cytoplasm"/>
    <property type="evidence" value="ECO:0007669"/>
    <property type="project" value="UniProtKB-ARBA"/>
</dbReference>
<comment type="cofactor">
    <cofactor evidence="5">
        <name>Fe(2+)</name>
        <dbReference type="ChEBI" id="CHEBI:29033"/>
    </cofactor>
</comment>
<evidence type="ECO:0000256" key="1">
    <source>
        <dbReference type="ARBA" id="ARBA00001782"/>
    </source>
</evidence>
<keyword evidence="13" id="KW-0464">Manganese</keyword>
<feature type="binding site" evidence="10 14">
    <location>
        <begin position="144"/>
        <end position="147"/>
    </location>
    <ligand>
        <name>substrate</name>
    </ligand>
</feature>
<comment type="cofactor">
    <cofactor evidence="2">
        <name>Mn(2+)</name>
        <dbReference type="ChEBI" id="CHEBI:29035"/>
    </cofactor>
</comment>
<evidence type="ECO:0000313" key="16">
    <source>
        <dbReference type="Proteomes" id="UP000298636"/>
    </source>
</evidence>
<feature type="binding site" evidence="10 14">
    <location>
        <position position="9"/>
    </location>
    <ligand>
        <name>substrate</name>
    </ligand>
</feature>
<feature type="binding site" evidence="14">
    <location>
        <position position="179"/>
    </location>
    <ligand>
        <name>substrate</name>
    </ligand>
</feature>
<dbReference type="SUPFAM" id="SSF51366">
    <property type="entry name" value="Ribulose-phoshate binding barrel"/>
    <property type="match status" value="1"/>
</dbReference>
<evidence type="ECO:0000256" key="14">
    <source>
        <dbReference type="PIRSR" id="PIRSR001461-3"/>
    </source>
</evidence>
<feature type="binding site" evidence="10 13">
    <location>
        <position position="177"/>
    </location>
    <ligand>
        <name>a divalent metal cation</name>
        <dbReference type="ChEBI" id="CHEBI:60240"/>
    </ligand>
</feature>
<dbReference type="GO" id="GO:0019323">
    <property type="term" value="P:pentose catabolic process"/>
    <property type="evidence" value="ECO:0007669"/>
    <property type="project" value="UniProtKB-UniRule"/>
</dbReference>
<dbReference type="Proteomes" id="UP000298636">
    <property type="component" value="Chromosome"/>
</dbReference>
<dbReference type="Gene3D" id="3.20.20.70">
    <property type="entry name" value="Aldolase class I"/>
    <property type="match status" value="1"/>
</dbReference>
<comment type="similarity">
    <text evidence="6 10 11">Belongs to the ribulose-phosphate 3-epimerase family.</text>
</comment>
<evidence type="ECO:0000256" key="8">
    <source>
        <dbReference type="ARBA" id="ARBA00022723"/>
    </source>
</evidence>
<dbReference type="EMBL" id="CP032998">
    <property type="protein sequence ID" value="QCI26495.1"/>
    <property type="molecule type" value="Genomic_DNA"/>
</dbReference>
<comment type="function">
    <text evidence="10">Catalyzes the reversible epimerization of D-ribulose 5-phosphate to D-xylulose 5-phosphate.</text>
</comment>
<keyword evidence="10 11" id="KW-0119">Carbohydrate metabolism</keyword>
<protein>
    <recommendedName>
        <fullName evidence="7 10">Ribulose-phosphate 3-epimerase</fullName>
        <ecNumber evidence="7 10">5.1.3.1</ecNumber>
    </recommendedName>
</protein>
<dbReference type="GO" id="GO:0004750">
    <property type="term" value="F:D-ribulose-phosphate 3-epimerase activity"/>
    <property type="evidence" value="ECO:0007669"/>
    <property type="project" value="UniProtKB-UniRule"/>
</dbReference>
<dbReference type="Pfam" id="PF00834">
    <property type="entry name" value="Ribul_P_3_epim"/>
    <property type="match status" value="1"/>
</dbReference>
<feature type="binding site" evidence="10 13">
    <location>
        <position position="34"/>
    </location>
    <ligand>
        <name>a divalent metal cation</name>
        <dbReference type="ChEBI" id="CHEBI:60240"/>
    </ligand>
</feature>
<evidence type="ECO:0000256" key="12">
    <source>
        <dbReference type="PIRSR" id="PIRSR001461-1"/>
    </source>
</evidence>
<evidence type="ECO:0000256" key="7">
    <source>
        <dbReference type="ARBA" id="ARBA00013188"/>
    </source>
</evidence>
<dbReference type="PANTHER" id="PTHR11749">
    <property type="entry name" value="RIBULOSE-5-PHOSPHATE-3-EPIMERASE"/>
    <property type="match status" value="1"/>
</dbReference>
<accession>A0A4D6YN79</accession>
<dbReference type="InterPro" id="IPR026019">
    <property type="entry name" value="Ribul_P_3_epim"/>
</dbReference>
<dbReference type="AlphaFoldDB" id="A0A4D6YN79"/>
<dbReference type="OrthoDB" id="1645589at2"/>
<dbReference type="EC" id="5.1.3.1" evidence="7 10"/>
<evidence type="ECO:0000256" key="13">
    <source>
        <dbReference type="PIRSR" id="PIRSR001461-2"/>
    </source>
</evidence>
<sequence>MKKFFISSSILSANFARLGEDIKEILIAGCDFIHFDVMDNHYVSNLTFGPMVLESLRNNNIYAPIDVHLMACPVDDLVLKFAQSGASFITFHPESSDHVDKTLSLIKQCGCKVGIALNPSTPLSILDYIMDKLDIILLMGVNPGFSGQRFIPSMLNKLYRIRTKIDKFFPNILLSVDGGVNANNISDLVCVGVDIFVMGSAIFTSNNYVQFIKNIREKIKLTYNCIK</sequence>
<reference evidence="15 16" key="1">
    <citation type="submission" date="2018-10" db="EMBL/GenBank/DDBJ databases">
        <title>Comparative functional genomics of the obligate endosymbiont Buchnera aphidicola.</title>
        <authorList>
            <person name="Chong R.A."/>
        </authorList>
    </citation>
    <scope>NUCLEOTIDE SEQUENCE [LARGE SCALE GENOMIC DNA]</scope>
    <source>
        <strain evidence="15 16">Ssp</strain>
    </source>
</reference>
<comment type="cofactor">
    <cofactor evidence="3">
        <name>Co(2+)</name>
        <dbReference type="ChEBI" id="CHEBI:48828"/>
    </cofactor>
</comment>
<dbReference type="InterPro" id="IPR013785">
    <property type="entry name" value="Aldolase_TIM"/>
</dbReference>
<feature type="binding site" evidence="10 14">
    <location>
        <begin position="199"/>
        <end position="200"/>
    </location>
    <ligand>
        <name>substrate</name>
    </ligand>
</feature>
<name>A0A4D6YN79_9GAMM</name>
<comment type="pathway">
    <text evidence="10">Carbohydrate degradation.</text>
</comment>
<evidence type="ECO:0000256" key="6">
    <source>
        <dbReference type="ARBA" id="ARBA00009541"/>
    </source>
</evidence>
<dbReference type="PROSITE" id="PS01085">
    <property type="entry name" value="RIBUL_P_3_EPIMER_1"/>
    <property type="match status" value="1"/>
</dbReference>
<evidence type="ECO:0000256" key="2">
    <source>
        <dbReference type="ARBA" id="ARBA00001936"/>
    </source>
</evidence>
<proteinExistence type="inferred from homology"/>
<dbReference type="HAMAP" id="MF_02227">
    <property type="entry name" value="RPE"/>
    <property type="match status" value="1"/>
</dbReference>
<dbReference type="RefSeq" id="WP_158352066.1">
    <property type="nucleotide sequence ID" value="NZ_CP032998.1"/>
</dbReference>
<comment type="cofactor">
    <cofactor evidence="10 13">
        <name>a divalent metal cation</name>
        <dbReference type="ChEBI" id="CHEBI:60240"/>
    </cofactor>
    <text evidence="10 13">Binds 1 divalent metal cation per subunit.</text>
</comment>
<dbReference type="FunFam" id="3.20.20.70:FF:000004">
    <property type="entry name" value="Ribulose-phosphate 3-epimerase"/>
    <property type="match status" value="1"/>
</dbReference>
<organism evidence="15 16">
    <name type="scientific">Buchnera aphidicola</name>
    <name type="common">Stegophylla sp.</name>
    <dbReference type="NCBI Taxonomy" id="2315800"/>
    <lineage>
        <taxon>Bacteria</taxon>
        <taxon>Pseudomonadati</taxon>
        <taxon>Pseudomonadota</taxon>
        <taxon>Gammaproteobacteria</taxon>
        <taxon>Enterobacterales</taxon>
        <taxon>Erwiniaceae</taxon>
        <taxon>Buchnera</taxon>
    </lineage>
</organism>
<comment type="cofactor">
    <cofactor evidence="4">
        <name>Zn(2+)</name>
        <dbReference type="ChEBI" id="CHEBI:29105"/>
    </cofactor>
</comment>
<keyword evidence="9 10" id="KW-0413">Isomerase</keyword>
<evidence type="ECO:0000256" key="5">
    <source>
        <dbReference type="ARBA" id="ARBA00001954"/>
    </source>
</evidence>
<evidence type="ECO:0000313" key="15">
    <source>
        <dbReference type="EMBL" id="QCI26495.1"/>
    </source>
</evidence>
<keyword evidence="13" id="KW-0170">Cobalt</keyword>
<dbReference type="InterPro" id="IPR000056">
    <property type="entry name" value="Ribul_P_3_epim-like"/>
</dbReference>
<feature type="binding site" evidence="10 14">
    <location>
        <position position="68"/>
    </location>
    <ligand>
        <name>substrate</name>
    </ligand>
</feature>
<dbReference type="InterPro" id="IPR011060">
    <property type="entry name" value="RibuloseP-bd_barrel"/>
</dbReference>
<evidence type="ECO:0000256" key="3">
    <source>
        <dbReference type="ARBA" id="ARBA00001941"/>
    </source>
</evidence>
<dbReference type="GO" id="GO:0046872">
    <property type="term" value="F:metal ion binding"/>
    <property type="evidence" value="ECO:0007669"/>
    <property type="project" value="UniProtKB-UniRule"/>
</dbReference>
<feature type="binding site" evidence="10">
    <location>
        <begin position="177"/>
        <end position="179"/>
    </location>
    <ligand>
        <name>substrate</name>
    </ligand>
</feature>
<keyword evidence="16" id="KW-1185">Reference proteome</keyword>
<dbReference type="NCBIfam" id="TIGR01163">
    <property type="entry name" value="rpe"/>
    <property type="match status" value="1"/>
</dbReference>
<feature type="active site" description="Proton donor" evidence="10 12">
    <location>
        <position position="177"/>
    </location>
</feature>
<feature type="binding site" evidence="10 13">
    <location>
        <position position="36"/>
    </location>
    <ligand>
        <name>a divalent metal cation</name>
        <dbReference type="ChEBI" id="CHEBI:60240"/>
    </ligand>
</feature>
<dbReference type="NCBIfam" id="NF004076">
    <property type="entry name" value="PRK05581.1-4"/>
    <property type="match status" value="1"/>
</dbReference>
<keyword evidence="8 10" id="KW-0479">Metal-binding</keyword>
<feature type="binding site" evidence="10 13">
    <location>
        <position position="68"/>
    </location>
    <ligand>
        <name>a divalent metal cation</name>
        <dbReference type="ChEBI" id="CHEBI:60240"/>
    </ligand>
</feature>
<dbReference type="GO" id="GO:0006098">
    <property type="term" value="P:pentose-phosphate shunt"/>
    <property type="evidence" value="ECO:0007669"/>
    <property type="project" value="UniProtKB-UniRule"/>
</dbReference>
<evidence type="ECO:0000256" key="11">
    <source>
        <dbReference type="PIRNR" id="PIRNR001461"/>
    </source>
</evidence>
<evidence type="ECO:0000256" key="10">
    <source>
        <dbReference type="HAMAP-Rule" id="MF_02227"/>
    </source>
</evidence>
<evidence type="ECO:0000256" key="4">
    <source>
        <dbReference type="ARBA" id="ARBA00001947"/>
    </source>
</evidence>